<dbReference type="Proteomes" id="UP000430272">
    <property type="component" value="Unassembled WGS sequence"/>
</dbReference>
<reference evidence="2 3" key="1">
    <citation type="submission" date="2019-12" db="EMBL/GenBank/DDBJ databases">
        <title>Genomic-based taxomic classification of the family Erythrobacteraceae.</title>
        <authorList>
            <person name="Xu L."/>
        </authorList>
    </citation>
    <scope>NUCLEOTIDE SEQUENCE [LARGE SCALE GENOMIC DNA]</scope>
    <source>
        <strain evidence="2 3">JCM 17468</strain>
    </source>
</reference>
<evidence type="ECO:0000313" key="2">
    <source>
        <dbReference type="EMBL" id="MXO53294.1"/>
    </source>
</evidence>
<dbReference type="EMBL" id="WTYD01000001">
    <property type="protein sequence ID" value="MXO53294.1"/>
    <property type="molecule type" value="Genomic_DNA"/>
</dbReference>
<name>A0A844Y584_9SPHN</name>
<dbReference type="AlphaFoldDB" id="A0A844Y584"/>
<dbReference type="OrthoDB" id="965955at2"/>
<evidence type="ECO:0000313" key="3">
    <source>
        <dbReference type="Proteomes" id="UP000430272"/>
    </source>
</evidence>
<dbReference type="InterPro" id="IPR041271">
    <property type="entry name" value="AGPT-Pplase3"/>
</dbReference>
<accession>A0A844Y584</accession>
<dbReference type="Pfam" id="PF18746">
    <property type="entry name" value="aGPT-Pplase3"/>
    <property type="match status" value="1"/>
</dbReference>
<organism evidence="2 3">
    <name type="scientific">Qipengyuania pelagi</name>
    <dbReference type="NCBI Taxonomy" id="994320"/>
    <lineage>
        <taxon>Bacteria</taxon>
        <taxon>Pseudomonadati</taxon>
        <taxon>Pseudomonadota</taxon>
        <taxon>Alphaproteobacteria</taxon>
        <taxon>Sphingomonadales</taxon>
        <taxon>Erythrobacteraceae</taxon>
        <taxon>Qipengyuania</taxon>
    </lineage>
</organism>
<evidence type="ECO:0000259" key="1">
    <source>
        <dbReference type="Pfam" id="PF18746"/>
    </source>
</evidence>
<sequence length="304" mass="33584">MWPSRDVERKRLETELTIAKTALGLAGLVNQATIETLALQFVASQRREDYYEQVQAKPVSAARADPNSSAFDAERAVAHHMQQGNIDEAGWLIFLMTHFARPVGSKWLRLQDVYGKLGTGTWNWANVTANPAAFYDWLDANWQQIRGKFGNHRKYTSLRPNAQIPMRKTVADYLAWIGPAGHAGFFANAVHAAGNDPHVIFDHLYKEMKIGTFARLGKFDYLSLVGRYGLAPIEAGSAYLKGATGPEAGARLLVNGARKSATPLGSIQGKLDALDLRLKVGMAIMEDALCNWQKSPAKFVHYLG</sequence>
<gene>
    <name evidence="2" type="ORF">GRI47_04640</name>
</gene>
<feature type="domain" description="Alpha-glutamyl/putrescinyl thymine pyrophosphorylase clade 3" evidence="1">
    <location>
        <begin position="33"/>
        <end position="304"/>
    </location>
</feature>
<comment type="caution">
    <text evidence="2">The sequence shown here is derived from an EMBL/GenBank/DDBJ whole genome shotgun (WGS) entry which is preliminary data.</text>
</comment>
<keyword evidence="3" id="KW-1185">Reference proteome</keyword>
<protein>
    <recommendedName>
        <fullName evidence="1">Alpha-glutamyl/putrescinyl thymine pyrophosphorylase clade 3 domain-containing protein</fullName>
    </recommendedName>
</protein>
<proteinExistence type="predicted"/>